<comment type="similarity">
    <text evidence="1">Belongs to the BlaI transcriptional regulatory family.</text>
</comment>
<keyword evidence="6" id="KW-1185">Reference proteome</keyword>
<dbReference type="Proteomes" id="UP000316714">
    <property type="component" value="Unassembled WGS sequence"/>
</dbReference>
<evidence type="ECO:0000256" key="3">
    <source>
        <dbReference type="ARBA" id="ARBA00023125"/>
    </source>
</evidence>
<evidence type="ECO:0000256" key="4">
    <source>
        <dbReference type="ARBA" id="ARBA00023163"/>
    </source>
</evidence>
<dbReference type="Gene3D" id="1.10.10.10">
    <property type="entry name" value="Winged helix-like DNA-binding domain superfamily/Winged helix DNA-binding domain"/>
    <property type="match status" value="1"/>
</dbReference>
<proteinExistence type="inferred from homology"/>
<dbReference type="RefSeq" id="WP_146561124.1">
    <property type="nucleotide sequence ID" value="NZ_SIHJ01000001.1"/>
</dbReference>
<dbReference type="Pfam" id="PF03965">
    <property type="entry name" value="Penicillinase_R"/>
    <property type="match status" value="1"/>
</dbReference>
<keyword evidence="2" id="KW-0805">Transcription regulation</keyword>
<dbReference type="PIRSF" id="PIRSF019455">
    <property type="entry name" value="CopR_AtkY"/>
    <property type="match status" value="1"/>
</dbReference>
<dbReference type="SUPFAM" id="SSF46785">
    <property type="entry name" value="Winged helix' DNA-binding domain"/>
    <property type="match status" value="1"/>
</dbReference>
<dbReference type="OrthoDB" id="279010at2"/>
<sequence>MPPKPSEDQLSRRERQIMDAVYALKQATVTEVVEAIDDAPSRTTIRTLMRILEEKGHLKHKKQGREYLYLPTRARTRAGQSAMRRVLETFFGGSLEQAVATHLSDPSADLSTEELERIANLISQAKKEGKP</sequence>
<protein>
    <submittedName>
        <fullName evidence="5">Penicillinase repressor</fullName>
    </submittedName>
</protein>
<evidence type="ECO:0000313" key="5">
    <source>
        <dbReference type="EMBL" id="TWT35163.1"/>
    </source>
</evidence>
<evidence type="ECO:0000256" key="1">
    <source>
        <dbReference type="ARBA" id="ARBA00011046"/>
    </source>
</evidence>
<dbReference type="InterPro" id="IPR036390">
    <property type="entry name" value="WH_DNA-bd_sf"/>
</dbReference>
<organism evidence="5 6">
    <name type="scientific">Posidoniimonas corsicana</name>
    <dbReference type="NCBI Taxonomy" id="1938618"/>
    <lineage>
        <taxon>Bacteria</taxon>
        <taxon>Pseudomonadati</taxon>
        <taxon>Planctomycetota</taxon>
        <taxon>Planctomycetia</taxon>
        <taxon>Pirellulales</taxon>
        <taxon>Lacipirellulaceae</taxon>
        <taxon>Posidoniimonas</taxon>
    </lineage>
</organism>
<keyword evidence="3" id="KW-0238">DNA-binding</keyword>
<dbReference type="EMBL" id="SIHJ01000001">
    <property type="protein sequence ID" value="TWT35163.1"/>
    <property type="molecule type" value="Genomic_DNA"/>
</dbReference>
<keyword evidence="4" id="KW-0804">Transcription</keyword>
<reference evidence="5 6" key="1">
    <citation type="submission" date="2019-02" db="EMBL/GenBank/DDBJ databases">
        <title>Deep-cultivation of Planctomycetes and their phenomic and genomic characterization uncovers novel biology.</title>
        <authorList>
            <person name="Wiegand S."/>
            <person name="Jogler M."/>
            <person name="Boedeker C."/>
            <person name="Pinto D."/>
            <person name="Vollmers J."/>
            <person name="Rivas-Marin E."/>
            <person name="Kohn T."/>
            <person name="Peeters S.H."/>
            <person name="Heuer A."/>
            <person name="Rast P."/>
            <person name="Oberbeckmann S."/>
            <person name="Bunk B."/>
            <person name="Jeske O."/>
            <person name="Meyerdierks A."/>
            <person name="Storesund J.E."/>
            <person name="Kallscheuer N."/>
            <person name="Luecker S."/>
            <person name="Lage O.M."/>
            <person name="Pohl T."/>
            <person name="Merkel B.J."/>
            <person name="Hornburger P."/>
            <person name="Mueller R.-W."/>
            <person name="Bruemmer F."/>
            <person name="Labrenz M."/>
            <person name="Spormann A.M."/>
            <person name="Op Den Camp H."/>
            <person name="Overmann J."/>
            <person name="Amann R."/>
            <person name="Jetten M.S.M."/>
            <person name="Mascher T."/>
            <person name="Medema M.H."/>
            <person name="Devos D.P."/>
            <person name="Kaster A.-K."/>
            <person name="Ovreas L."/>
            <person name="Rohde M."/>
            <person name="Galperin M.Y."/>
            <person name="Jogler C."/>
        </authorList>
    </citation>
    <scope>NUCLEOTIDE SEQUENCE [LARGE SCALE GENOMIC DNA]</scope>
    <source>
        <strain evidence="5 6">KOR34</strain>
    </source>
</reference>
<dbReference type="GO" id="GO:0003677">
    <property type="term" value="F:DNA binding"/>
    <property type="evidence" value="ECO:0007669"/>
    <property type="project" value="UniProtKB-KW"/>
</dbReference>
<dbReference type="GO" id="GO:0045892">
    <property type="term" value="P:negative regulation of DNA-templated transcription"/>
    <property type="evidence" value="ECO:0007669"/>
    <property type="project" value="InterPro"/>
</dbReference>
<evidence type="ECO:0000313" key="6">
    <source>
        <dbReference type="Proteomes" id="UP000316714"/>
    </source>
</evidence>
<accession>A0A5C5VB12</accession>
<comment type="caution">
    <text evidence="5">The sequence shown here is derived from an EMBL/GenBank/DDBJ whole genome shotgun (WGS) entry which is preliminary data.</text>
</comment>
<gene>
    <name evidence="5" type="primary">blaI_1</name>
    <name evidence="5" type="ORF">KOR34_00510</name>
</gene>
<name>A0A5C5VB12_9BACT</name>
<dbReference type="InterPro" id="IPR036388">
    <property type="entry name" value="WH-like_DNA-bd_sf"/>
</dbReference>
<evidence type="ECO:0000256" key="2">
    <source>
        <dbReference type="ARBA" id="ARBA00023015"/>
    </source>
</evidence>
<dbReference type="AlphaFoldDB" id="A0A5C5VB12"/>
<dbReference type="InterPro" id="IPR005650">
    <property type="entry name" value="BlaI_family"/>
</dbReference>